<sequence>MYTQIRFVVEILWPVFLFIGLVWLRRANPLYRQHECHFPSKAMPSAGILPWLQGIFCNANNPCFRQQTRGELPGVVSNYHNSILARFYQDSQELLFNDSEFHQLSRLWHEATIMSNFMETLRTNPALVAGMLGRGKHILKDDEGLTSFLLRDAGLSEAVVYDLTNAQVRVEQFAYGVPDLTLKEIACSQALLQRFLIFPRHGGLYGVHNAMCALSQQRLQTIEDVLYANIDFFKLLRLLPMVLDNYTTGIDLQFWGRVLSALSDKLQELAERPSSQDLMRVIYSIFQPGGPSSFSQLMSTVSDLFCGYPEGEITRVFSFNWYEDNNYKAFLGINNSRGHDSYTYDKTATPFCNALMQNLESNPITKIIWNSVKPLVMGKILYTPDSPAVRKILKSANTTFEELERLQKIGKVWEEVGPQLWEFFQNSVQMNMIRDTLRNPTVMDFLDRRLKETQFSTKDILNFLHNGPEQDRYMNMTDFDWRNVFRLADDAIRMFNQYSECISLDKFVGHMDENLMTHQALHLLGENKFWAGLVFMDMYPWSTELPRHVKFKIRMDIDAVERTNKIKDRYWDPGPRADPVEDHRYIWGGFAYLQDMIEHGILKLHTGHDWPLGVYLQQMPYPCYVDDMFMLTLNRCFPIFMVLAWIYSVSMMVKSIVLEKELRLKEMLKAMGVSNRVIWYTWFIDSFLMMAASTALLTVIIMSFLSPVAFGFGTEYLSRYEEQGLGLQWDNIHTSPLEGDEYSFFTSIHMMLLDAVIYAFLAWYLDNVFPGQYGIGRPFYFPLQPSYWLKMEKEREREEQLKMQEEIQQEEIQPVHDGNPFFEPEPEGLIMGVSVQDLVKVYSKSSRPAVDCFNMNFYEGQITSFLGHNGAGKTTTLCVENMLEDLGLPHKRDEEAQNLSGGPVLCNNCAHMF</sequence>
<dbReference type="Ensembl" id="ENSCCRT00000035103.2">
    <property type="protein sequence ID" value="ENSCCRP00000032373.2"/>
    <property type="gene ID" value="ENSCCRG00000047947.2"/>
</dbReference>
<keyword evidence="3" id="KW-1185">Reference proteome</keyword>
<dbReference type="GO" id="GO:0140359">
    <property type="term" value="F:ABC-type transporter activity"/>
    <property type="evidence" value="ECO:0007669"/>
    <property type="project" value="InterPro"/>
</dbReference>
<dbReference type="InterPro" id="IPR027417">
    <property type="entry name" value="P-loop_NTPase"/>
</dbReference>
<feature type="transmembrane region" description="Helical" evidence="1">
    <location>
        <begin position="744"/>
        <end position="765"/>
    </location>
</feature>
<dbReference type="PANTHER" id="PTHR19229:SF190">
    <property type="entry name" value="RETINAL-SPECIFIC PHOSPHOLIPID-TRANSPORTING ATPASE ABCA4"/>
    <property type="match status" value="1"/>
</dbReference>
<dbReference type="InterPro" id="IPR026082">
    <property type="entry name" value="ABCA"/>
</dbReference>
<name>A0A8C1BJM9_CYPCA</name>
<accession>A0A8C1BJM9</accession>
<dbReference type="Proteomes" id="UP001108240">
    <property type="component" value="Unplaced"/>
</dbReference>
<keyword evidence="1" id="KW-0812">Transmembrane</keyword>
<dbReference type="AlphaFoldDB" id="A0A8C1BJM9"/>
<reference evidence="2" key="2">
    <citation type="submission" date="2025-09" db="UniProtKB">
        <authorList>
            <consortium name="Ensembl"/>
        </authorList>
    </citation>
    <scope>IDENTIFICATION</scope>
</reference>
<evidence type="ECO:0000313" key="3">
    <source>
        <dbReference type="Proteomes" id="UP001108240"/>
    </source>
</evidence>
<dbReference type="GeneTree" id="ENSGT00940000155624"/>
<dbReference type="GO" id="GO:0140326">
    <property type="term" value="F:ATPase-coupled intramembrane lipid transporter activity"/>
    <property type="evidence" value="ECO:0007669"/>
    <property type="project" value="TreeGrafter"/>
</dbReference>
<organism evidence="2 3">
    <name type="scientific">Cyprinus carpio carpio</name>
    <dbReference type="NCBI Taxonomy" id="630221"/>
    <lineage>
        <taxon>Eukaryota</taxon>
        <taxon>Metazoa</taxon>
        <taxon>Chordata</taxon>
        <taxon>Craniata</taxon>
        <taxon>Vertebrata</taxon>
        <taxon>Euteleostomi</taxon>
        <taxon>Actinopterygii</taxon>
        <taxon>Neopterygii</taxon>
        <taxon>Teleostei</taxon>
        <taxon>Ostariophysi</taxon>
        <taxon>Cypriniformes</taxon>
        <taxon>Cyprinidae</taxon>
        <taxon>Cyprininae</taxon>
        <taxon>Cyprinus</taxon>
    </lineage>
</organism>
<evidence type="ECO:0000256" key="1">
    <source>
        <dbReference type="SAM" id="Phobius"/>
    </source>
</evidence>
<dbReference type="SUPFAM" id="SSF52540">
    <property type="entry name" value="P-loop containing nucleoside triphosphate hydrolases"/>
    <property type="match status" value="1"/>
</dbReference>
<feature type="transmembrane region" description="Helical" evidence="1">
    <location>
        <begin position="7"/>
        <end position="24"/>
    </location>
</feature>
<keyword evidence="1" id="KW-0472">Membrane</keyword>
<proteinExistence type="predicted"/>
<reference evidence="2" key="1">
    <citation type="submission" date="2025-08" db="UniProtKB">
        <authorList>
            <consortium name="Ensembl"/>
        </authorList>
    </citation>
    <scope>IDENTIFICATION</scope>
</reference>
<dbReference type="PANTHER" id="PTHR19229">
    <property type="entry name" value="ATP-BINDING CASSETTE TRANSPORTER SUBFAMILY A ABCA"/>
    <property type="match status" value="1"/>
</dbReference>
<evidence type="ECO:0000313" key="2">
    <source>
        <dbReference type="Ensembl" id="ENSCCRP00000032373.2"/>
    </source>
</evidence>
<feature type="transmembrane region" description="Helical" evidence="1">
    <location>
        <begin position="637"/>
        <end position="657"/>
    </location>
</feature>
<dbReference type="GO" id="GO:0005548">
    <property type="term" value="F:phospholipid transporter activity"/>
    <property type="evidence" value="ECO:0007669"/>
    <property type="project" value="TreeGrafter"/>
</dbReference>
<keyword evidence="1" id="KW-1133">Transmembrane helix</keyword>
<dbReference type="GO" id="GO:0016020">
    <property type="term" value="C:membrane"/>
    <property type="evidence" value="ECO:0007669"/>
    <property type="project" value="InterPro"/>
</dbReference>
<dbReference type="Gene3D" id="3.40.50.300">
    <property type="entry name" value="P-loop containing nucleotide triphosphate hydrolases"/>
    <property type="match status" value="1"/>
</dbReference>
<protein>
    <submittedName>
        <fullName evidence="2">ATP binding cassette subfamily A member 4</fullName>
    </submittedName>
</protein>
<feature type="transmembrane region" description="Helical" evidence="1">
    <location>
        <begin position="677"/>
        <end position="705"/>
    </location>
</feature>